<evidence type="ECO:0000313" key="5">
    <source>
        <dbReference type="EMBL" id="GER30333.1"/>
    </source>
</evidence>
<dbReference type="Pfam" id="PF01388">
    <property type="entry name" value="ARID"/>
    <property type="match status" value="1"/>
</dbReference>
<dbReference type="SMART" id="SM01014">
    <property type="entry name" value="ARID"/>
    <property type="match status" value="1"/>
</dbReference>
<dbReference type="SMART" id="SM00501">
    <property type="entry name" value="BRIGHT"/>
    <property type="match status" value="1"/>
</dbReference>
<dbReference type="AlphaFoldDB" id="A0A5A7PBM9"/>
<evidence type="ECO:0000259" key="3">
    <source>
        <dbReference type="PROSITE" id="PS51011"/>
    </source>
</evidence>
<reference evidence="6" key="1">
    <citation type="journal article" date="2019" name="Curr. Biol.">
        <title>Genome Sequence of Striga asiatica Provides Insight into the Evolution of Plant Parasitism.</title>
        <authorList>
            <person name="Yoshida S."/>
            <person name="Kim S."/>
            <person name="Wafula E.K."/>
            <person name="Tanskanen J."/>
            <person name="Kim Y.M."/>
            <person name="Honaas L."/>
            <person name="Yang Z."/>
            <person name="Spallek T."/>
            <person name="Conn C.E."/>
            <person name="Ichihashi Y."/>
            <person name="Cheong K."/>
            <person name="Cui S."/>
            <person name="Der J.P."/>
            <person name="Gundlach H."/>
            <person name="Jiao Y."/>
            <person name="Hori C."/>
            <person name="Ishida J.K."/>
            <person name="Kasahara H."/>
            <person name="Kiba T."/>
            <person name="Kim M.S."/>
            <person name="Koo N."/>
            <person name="Laohavisit A."/>
            <person name="Lee Y.H."/>
            <person name="Lumba S."/>
            <person name="McCourt P."/>
            <person name="Mortimer J.C."/>
            <person name="Mutuku J.M."/>
            <person name="Nomura T."/>
            <person name="Sasaki-Sekimoto Y."/>
            <person name="Seto Y."/>
            <person name="Wang Y."/>
            <person name="Wakatake T."/>
            <person name="Sakakibara H."/>
            <person name="Demura T."/>
            <person name="Yamaguchi S."/>
            <person name="Yoneyama K."/>
            <person name="Manabe R.I."/>
            <person name="Nelson D.C."/>
            <person name="Schulman A.H."/>
            <person name="Timko M.P."/>
            <person name="dePamphilis C.W."/>
            <person name="Choi D."/>
            <person name="Shirasu K."/>
        </authorList>
    </citation>
    <scope>NUCLEOTIDE SEQUENCE [LARGE SCALE GENOMIC DNA]</scope>
    <source>
        <strain evidence="6">cv. UVA1</strain>
    </source>
</reference>
<feature type="domain" description="ARID" evidence="3">
    <location>
        <begin position="48"/>
        <end position="143"/>
    </location>
</feature>
<keyword evidence="1" id="KW-0539">Nucleus</keyword>
<evidence type="ECO:0000256" key="2">
    <source>
        <dbReference type="SAM" id="MobiDB-lite"/>
    </source>
</evidence>
<dbReference type="Proteomes" id="UP000325081">
    <property type="component" value="Unassembled WGS sequence"/>
</dbReference>
<dbReference type="Gene3D" id="1.10.150.60">
    <property type="entry name" value="ARID DNA-binding domain"/>
    <property type="match status" value="1"/>
</dbReference>
<sequence length="743" mass="83494">MEKWAELSDNDDGDGGGGGEGGTSQGNIWFDFDLDFPNEKHHIDPCKERLRGLFDQLLVAFFNEKSASNCVRPIPAFCRDGQPVDLLKLFWVVRKIGGHEEVSRNNLWGFVSKECGLGIGVVQIQSVKLIHDKYLNELDQWLQRVVSKGDVENEDGGVVKKLDLLSRELEASFGSLLENGQKEEGTKFFQDVSEKLCSGNGRSTEHVIHELQDVKIDIDKGIINGFASPAKRVAKKCVTKRVVKISSENTVNGGANGFSKVQDDDCSGKSYNEDEANVFNKDIINKVVNSERTVSNVTINDGRSSAENNSDVRLSAKKVVGSVLSKARDLSEKIIDYKERVKVEQDIDNVIPSRSDNGNPLNFRKRKRESRPFLEMLHWLTRVAKSPHDSPVGKVPECSKCIDCGNEELRVQAVSAREALLIRRNADTNADDSLVKDKQKAKMHPSMYQDDFIDHQTPYKLKSSNRASNSPKSHLCSCCNSNTARSKTIDQQEANKVSSTPKAPVKLVLTDAEKQSEISNGKNSSSEVTAEKKVSVGPLHQAVVPEWTGVISESDSKWLGTRMWAPTDCEKKSMLDKVDSIGKGRPHSCDCLFPNSVECIRFHVAEERLKLKRELGVIFYRWRFDRMGEEVSLSWTEDEEKRFKDMMRSYAAFPNKFWNNSFRFLLCKTRENLVSYYFNVFLVNKRSYQNRVTPKDVDSDDDEKEFGSVGGSFGYNALYVPGTSSVSCTLNQESSYKLVQSKS</sequence>
<dbReference type="PANTHER" id="PTHR46410">
    <property type="entry name" value="AT-RICH INTERACTIVE DOMAIN-CONTAINING PROTEIN 2"/>
    <property type="match status" value="1"/>
</dbReference>
<dbReference type="PANTHER" id="PTHR46410:SF20">
    <property type="entry name" value="AT-RICH INTERACTIVE DOMAIN-CONTAINING PROTEIN 2-LIKE ISOFORM X1"/>
    <property type="match status" value="1"/>
</dbReference>
<keyword evidence="5" id="KW-0238">DNA-binding</keyword>
<dbReference type="InterPro" id="IPR000949">
    <property type="entry name" value="ELM2_dom"/>
</dbReference>
<accession>A0A5A7PBM9</accession>
<dbReference type="OrthoDB" id="1938591at2759"/>
<proteinExistence type="predicted"/>
<dbReference type="SUPFAM" id="SSF46774">
    <property type="entry name" value="ARID-like"/>
    <property type="match status" value="1"/>
</dbReference>
<name>A0A5A7PBM9_STRAF</name>
<evidence type="ECO:0000256" key="1">
    <source>
        <dbReference type="ARBA" id="ARBA00023242"/>
    </source>
</evidence>
<dbReference type="EMBL" id="BKCP01004339">
    <property type="protein sequence ID" value="GER30333.1"/>
    <property type="molecule type" value="Genomic_DNA"/>
</dbReference>
<dbReference type="GO" id="GO:0003677">
    <property type="term" value="F:DNA binding"/>
    <property type="evidence" value="ECO:0007669"/>
    <property type="project" value="UniProtKB-KW"/>
</dbReference>
<feature type="region of interest" description="Disordered" evidence="2">
    <location>
        <begin position="1"/>
        <end position="20"/>
    </location>
</feature>
<protein>
    <submittedName>
        <fullName evidence="5">ARID/BRIGHT DNA-binding domain</fullName>
    </submittedName>
</protein>
<organism evidence="5 6">
    <name type="scientific">Striga asiatica</name>
    <name type="common">Asiatic witchweed</name>
    <name type="synonym">Buchnera asiatica</name>
    <dbReference type="NCBI Taxonomy" id="4170"/>
    <lineage>
        <taxon>Eukaryota</taxon>
        <taxon>Viridiplantae</taxon>
        <taxon>Streptophyta</taxon>
        <taxon>Embryophyta</taxon>
        <taxon>Tracheophyta</taxon>
        <taxon>Spermatophyta</taxon>
        <taxon>Magnoliopsida</taxon>
        <taxon>eudicotyledons</taxon>
        <taxon>Gunneridae</taxon>
        <taxon>Pentapetalae</taxon>
        <taxon>asterids</taxon>
        <taxon>lamiids</taxon>
        <taxon>Lamiales</taxon>
        <taxon>Orobanchaceae</taxon>
        <taxon>Buchnereae</taxon>
        <taxon>Striga</taxon>
    </lineage>
</organism>
<dbReference type="PROSITE" id="PS51156">
    <property type="entry name" value="ELM2"/>
    <property type="match status" value="1"/>
</dbReference>
<comment type="caution">
    <text evidence="5">The sequence shown here is derived from an EMBL/GenBank/DDBJ whole genome shotgun (WGS) entry which is preliminary data.</text>
</comment>
<feature type="domain" description="ELM2" evidence="4">
    <location>
        <begin position="532"/>
        <end position="572"/>
    </location>
</feature>
<dbReference type="PROSITE" id="PS51011">
    <property type="entry name" value="ARID"/>
    <property type="match status" value="1"/>
</dbReference>
<dbReference type="CDD" id="cd16100">
    <property type="entry name" value="ARID"/>
    <property type="match status" value="1"/>
</dbReference>
<dbReference type="InterPro" id="IPR036431">
    <property type="entry name" value="ARID_dom_sf"/>
</dbReference>
<keyword evidence="6" id="KW-1185">Reference proteome</keyword>
<dbReference type="InterPro" id="IPR001606">
    <property type="entry name" value="ARID_dom"/>
</dbReference>
<gene>
    <name evidence="5" type="ORF">STAS_06270</name>
</gene>
<evidence type="ECO:0000313" key="6">
    <source>
        <dbReference type="Proteomes" id="UP000325081"/>
    </source>
</evidence>
<evidence type="ECO:0000259" key="4">
    <source>
        <dbReference type="PROSITE" id="PS51156"/>
    </source>
</evidence>